<gene>
    <name evidence="1" type="ORF">DSTB1V02_LOCUS13357</name>
</gene>
<dbReference type="EMBL" id="LR905715">
    <property type="protein sequence ID" value="CAD7253609.1"/>
    <property type="molecule type" value="Genomic_DNA"/>
</dbReference>
<accession>A0A7R9FSP6</accession>
<dbReference type="AlphaFoldDB" id="A0A7R9FSP6"/>
<sequence>METVSVEDFDYSVLEEADLEEAKELVATDLLRRAPLFCYMDSVTPEDFRFLADVFVGGLVRDKVSLKAVHRPSGRMAGLRLAFRCGPCGSRFADAFKENFQRFHPQIQSVFSLADREQEACLGNLFERHRVKEYLSFYGLSVKEEFDGRRVAQTLMRLSLNYYRCVL</sequence>
<evidence type="ECO:0008006" key="3">
    <source>
        <dbReference type="Google" id="ProtNLM"/>
    </source>
</evidence>
<reference evidence="1" key="1">
    <citation type="submission" date="2020-11" db="EMBL/GenBank/DDBJ databases">
        <authorList>
            <person name="Tran Van P."/>
        </authorList>
    </citation>
    <scope>NUCLEOTIDE SEQUENCE</scope>
</reference>
<keyword evidence="2" id="KW-1185">Reference proteome</keyword>
<protein>
    <recommendedName>
        <fullName evidence="3">N-acetyltransferase domain-containing protein</fullName>
    </recommendedName>
</protein>
<organism evidence="1">
    <name type="scientific">Darwinula stevensoni</name>
    <dbReference type="NCBI Taxonomy" id="69355"/>
    <lineage>
        <taxon>Eukaryota</taxon>
        <taxon>Metazoa</taxon>
        <taxon>Ecdysozoa</taxon>
        <taxon>Arthropoda</taxon>
        <taxon>Crustacea</taxon>
        <taxon>Oligostraca</taxon>
        <taxon>Ostracoda</taxon>
        <taxon>Podocopa</taxon>
        <taxon>Podocopida</taxon>
        <taxon>Darwinulocopina</taxon>
        <taxon>Darwinuloidea</taxon>
        <taxon>Darwinulidae</taxon>
        <taxon>Darwinula</taxon>
    </lineage>
</organism>
<dbReference type="EMBL" id="CAJPEV010006198">
    <property type="protein sequence ID" value="CAG0903935.1"/>
    <property type="molecule type" value="Genomic_DNA"/>
</dbReference>
<name>A0A7R9FSP6_9CRUS</name>
<proteinExistence type="predicted"/>
<evidence type="ECO:0000313" key="1">
    <source>
        <dbReference type="EMBL" id="CAD7253609.1"/>
    </source>
</evidence>
<feature type="non-terminal residue" evidence="1">
    <location>
        <position position="167"/>
    </location>
</feature>
<dbReference type="Proteomes" id="UP000677054">
    <property type="component" value="Unassembled WGS sequence"/>
</dbReference>
<dbReference type="Gene3D" id="3.40.630.30">
    <property type="match status" value="1"/>
</dbReference>
<evidence type="ECO:0000313" key="2">
    <source>
        <dbReference type="Proteomes" id="UP000677054"/>
    </source>
</evidence>